<dbReference type="EMBL" id="CP001635">
    <property type="protein sequence ID" value="ACS17261.1"/>
    <property type="molecule type" value="Genomic_DNA"/>
</dbReference>
<dbReference type="Gene3D" id="2.20.110.10">
    <property type="entry name" value="Histone H3 K4-specific methyltransferase SET7/9 N-terminal domain"/>
    <property type="match status" value="1"/>
</dbReference>
<dbReference type="HOGENOM" id="CLU_058198_0_0_4"/>
<dbReference type="PROSITE" id="PS51257">
    <property type="entry name" value="PROKAR_LIPOPROTEIN"/>
    <property type="match status" value="1"/>
</dbReference>
<evidence type="ECO:0000256" key="1">
    <source>
        <dbReference type="SAM" id="SignalP"/>
    </source>
</evidence>
<dbReference type="eggNOG" id="COG2849">
    <property type="taxonomic scope" value="Bacteria"/>
</dbReference>
<evidence type="ECO:0000313" key="2">
    <source>
        <dbReference type="EMBL" id="ACS17261.1"/>
    </source>
</evidence>
<dbReference type="SUPFAM" id="SSF82185">
    <property type="entry name" value="Histone H3 K4-specific methyltransferase SET7/9 N-terminal domain"/>
    <property type="match status" value="1"/>
</dbReference>
<dbReference type="OrthoDB" id="5941127at2"/>
<proteinExistence type="predicted"/>
<organism evidence="2">
    <name type="scientific">Variovorax paradoxus (strain S110)</name>
    <dbReference type="NCBI Taxonomy" id="543728"/>
    <lineage>
        <taxon>Bacteria</taxon>
        <taxon>Pseudomonadati</taxon>
        <taxon>Pseudomonadota</taxon>
        <taxon>Betaproteobacteria</taxon>
        <taxon>Burkholderiales</taxon>
        <taxon>Comamonadaceae</taxon>
        <taxon>Variovorax</taxon>
    </lineage>
</organism>
<evidence type="ECO:0008006" key="3">
    <source>
        <dbReference type="Google" id="ProtNLM"/>
    </source>
</evidence>
<accession>C5CKG3</accession>
<feature type="chain" id="PRO_5002947172" description="MORN repeat variant" evidence="1">
    <location>
        <begin position="23"/>
        <end position="342"/>
    </location>
</feature>
<keyword evidence="1" id="KW-0732">Signal</keyword>
<name>C5CKG3_VARPS</name>
<gene>
    <name evidence="2" type="ordered locus">Vapar_0598</name>
</gene>
<sequence length="342" mass="37360" precursor="true">MKQTLKALIAPCMAVATTFLLAACSPSTLDFRNAEIVDGKIFRAGADKPYSGHLTNVPERSILPLRQDYAAYAQTISSISLELGIPDTYYMAFCDVDAKDGVLHGRAVCRTTRDQFLTQEMGFDKGVLDGRIKTYFPGKEGKLAAEATYDNGVLDGDMTMYGPESGRKIYQASLKGGKLQGKQEMFDDKSGKLVFRTAYSKGNVDSEIVRYAQGTDRLTYRARMVGGLKDGIEEEYDVFSGKLSVRREWKMGKLHGDVVAATRGDDGGPTDELKIVDRYDNGVRVPLAPALTPAPSNAALNVQGCVDARVVAFRVQHGEDEVITADQLGEWEAECRSGKRPG</sequence>
<dbReference type="STRING" id="543728.Vapar_0598"/>
<protein>
    <recommendedName>
        <fullName evidence="3">MORN repeat variant</fullName>
    </recommendedName>
</protein>
<feature type="signal peptide" evidence="1">
    <location>
        <begin position="1"/>
        <end position="22"/>
    </location>
</feature>
<dbReference type="KEGG" id="vap:Vapar_0598"/>
<dbReference type="AlphaFoldDB" id="C5CKG3"/>
<reference evidence="2" key="1">
    <citation type="submission" date="2009-06" db="EMBL/GenBank/DDBJ databases">
        <title>Complete sequence of chromosome 1 of Variovorax paradoxus S110.</title>
        <authorList>
            <consortium name="US DOE Joint Genome Institute"/>
            <person name="Lucas S."/>
            <person name="Copeland A."/>
            <person name="Lapidus A."/>
            <person name="Glavina del Rio T."/>
            <person name="Tice H."/>
            <person name="Bruce D."/>
            <person name="Goodwin L."/>
            <person name="Pitluck S."/>
            <person name="Chertkov O."/>
            <person name="Brettin T."/>
            <person name="Detter J.C."/>
            <person name="Han C."/>
            <person name="Larimer F."/>
            <person name="Land M."/>
            <person name="Hauser L."/>
            <person name="Kyrpides N."/>
            <person name="Ovchinnikova G."/>
            <person name="Orwin P."/>
            <person name="Leadbetter J.R."/>
            <person name="Spain J.C."/>
            <person name="Han J.I."/>
        </authorList>
    </citation>
    <scope>NUCLEOTIDE SEQUENCE</scope>
    <source>
        <strain evidence="2">S110</strain>
    </source>
</reference>